<dbReference type="InterPro" id="IPR002068">
    <property type="entry name" value="A-crystallin/Hsp20_dom"/>
</dbReference>
<dbReference type="PANTHER" id="PTHR47062:SF1">
    <property type="entry name" value="SMALL HEAT SHOCK PROTEIN IBPA"/>
    <property type="match status" value="1"/>
</dbReference>
<dbReference type="PROSITE" id="PS01031">
    <property type="entry name" value="SHSP"/>
    <property type="match status" value="1"/>
</dbReference>
<protein>
    <submittedName>
        <fullName evidence="5">Heat-shock protein</fullName>
    </submittedName>
</protein>
<dbReference type="SUPFAM" id="SSF49764">
    <property type="entry name" value="HSP20-like chaperones"/>
    <property type="match status" value="1"/>
</dbReference>
<feature type="domain" description="SHSP" evidence="4">
    <location>
        <begin position="31"/>
        <end position="142"/>
    </location>
</feature>
<keyword evidence="6" id="KW-1185">Reference proteome</keyword>
<reference evidence="5 6" key="1">
    <citation type="submission" date="2014-06" db="EMBL/GenBank/DDBJ databases">
        <title>The draft genome sequence of Idiomarina salinarum ISL-52.</title>
        <authorList>
            <person name="Du J."/>
            <person name="Shao Z."/>
        </authorList>
    </citation>
    <scope>NUCLEOTIDE SEQUENCE [LARGE SCALE GENOMIC DNA]</scope>
    <source>
        <strain evidence="5 6">ISL-52</strain>
    </source>
</reference>
<proteinExistence type="inferred from homology"/>
<dbReference type="Proteomes" id="UP000054363">
    <property type="component" value="Unassembled WGS sequence"/>
</dbReference>
<dbReference type="RefSeq" id="WP_034774793.1">
    <property type="nucleotide sequence ID" value="NZ_JPER01000001.1"/>
</dbReference>
<keyword evidence="1" id="KW-0346">Stress response</keyword>
<evidence type="ECO:0000256" key="3">
    <source>
        <dbReference type="RuleBase" id="RU003616"/>
    </source>
</evidence>
<comment type="similarity">
    <text evidence="2 3">Belongs to the small heat shock protein (HSP20) family.</text>
</comment>
<evidence type="ECO:0000259" key="4">
    <source>
        <dbReference type="PROSITE" id="PS01031"/>
    </source>
</evidence>
<evidence type="ECO:0000256" key="1">
    <source>
        <dbReference type="ARBA" id="ARBA00023016"/>
    </source>
</evidence>
<dbReference type="Gene3D" id="2.60.40.790">
    <property type="match status" value="1"/>
</dbReference>
<evidence type="ECO:0000313" key="5">
    <source>
        <dbReference type="EMBL" id="KFZ32096.1"/>
    </source>
</evidence>
<accession>A0A094JHS3</accession>
<dbReference type="InterPro" id="IPR008978">
    <property type="entry name" value="HSP20-like_chaperone"/>
</dbReference>
<dbReference type="EMBL" id="JPER01000001">
    <property type="protein sequence ID" value="KFZ32096.1"/>
    <property type="molecule type" value="Genomic_DNA"/>
</dbReference>
<sequence length="154" mass="16742">MATIDLSPLYRSSIGFDRMARLLDAAMRSDGNGAGGYPPYNIAVVGDNRYAITLAVAGFAEDELELEVENNVLKVQGKKAEDSEQGEYLHKGIAFRSFERKFNLADHVEVIGAELSNGLLTIGLEKVVPESMKPKRIEIGKSLNLLEGATKKSA</sequence>
<dbReference type="AlphaFoldDB" id="A0A094JHS3"/>
<dbReference type="eggNOG" id="COG0071">
    <property type="taxonomic scope" value="Bacteria"/>
</dbReference>
<dbReference type="CDD" id="cd06470">
    <property type="entry name" value="ACD_IbpA-B_like"/>
    <property type="match status" value="1"/>
</dbReference>
<evidence type="ECO:0000313" key="6">
    <source>
        <dbReference type="Proteomes" id="UP000054363"/>
    </source>
</evidence>
<dbReference type="STRING" id="435908.IDSA_05340"/>
<comment type="caution">
    <text evidence="5">The sequence shown here is derived from an EMBL/GenBank/DDBJ whole genome shotgun (WGS) entry which is preliminary data.</text>
</comment>
<name>A0A094JHS3_9GAMM</name>
<dbReference type="OrthoDB" id="6871152at2"/>
<dbReference type="Pfam" id="PF00011">
    <property type="entry name" value="HSP20"/>
    <property type="match status" value="1"/>
</dbReference>
<gene>
    <name evidence="5" type="ORF">IDSA_05340</name>
</gene>
<dbReference type="InterPro" id="IPR037913">
    <property type="entry name" value="ACD_IbpA/B"/>
</dbReference>
<organism evidence="5 6">
    <name type="scientific">Pseudidiomarina salinarum</name>
    <dbReference type="NCBI Taxonomy" id="435908"/>
    <lineage>
        <taxon>Bacteria</taxon>
        <taxon>Pseudomonadati</taxon>
        <taxon>Pseudomonadota</taxon>
        <taxon>Gammaproteobacteria</taxon>
        <taxon>Alteromonadales</taxon>
        <taxon>Idiomarinaceae</taxon>
        <taxon>Pseudidiomarina</taxon>
    </lineage>
</organism>
<dbReference type="PANTHER" id="PTHR47062">
    <property type="match status" value="1"/>
</dbReference>
<evidence type="ECO:0000256" key="2">
    <source>
        <dbReference type="PROSITE-ProRule" id="PRU00285"/>
    </source>
</evidence>